<keyword evidence="3" id="KW-1185">Reference proteome</keyword>
<evidence type="ECO:0000313" key="3">
    <source>
        <dbReference type="Proteomes" id="UP000489600"/>
    </source>
</evidence>
<evidence type="ECO:0000256" key="1">
    <source>
        <dbReference type="SAM" id="MobiDB-lite"/>
    </source>
</evidence>
<dbReference type="EMBL" id="CABITT030000004">
    <property type="protein sequence ID" value="VVB01511.1"/>
    <property type="molecule type" value="Genomic_DNA"/>
</dbReference>
<feature type="compositionally biased region" description="Basic and acidic residues" evidence="1">
    <location>
        <begin position="52"/>
        <end position="62"/>
    </location>
</feature>
<proteinExistence type="predicted"/>
<protein>
    <submittedName>
        <fullName evidence="2">Uncharacterized protein</fullName>
    </submittedName>
</protein>
<sequence length="62" mass="6706">MTDAEGKKTLARKELGIMTYEEELDPVDPAAPAEEGGSAILRMSSPGGRGRSRFDLRDTPDL</sequence>
<comment type="caution">
    <text evidence="2">The sequence shown here is derived from an EMBL/GenBank/DDBJ whole genome shotgun (WGS) entry which is preliminary data.</text>
</comment>
<name>A0A565BIU1_9BRAS</name>
<reference evidence="2" key="1">
    <citation type="submission" date="2019-07" db="EMBL/GenBank/DDBJ databases">
        <authorList>
            <person name="Dittberner H."/>
        </authorList>
    </citation>
    <scope>NUCLEOTIDE SEQUENCE [LARGE SCALE GENOMIC DNA]</scope>
</reference>
<organism evidence="2 3">
    <name type="scientific">Arabis nemorensis</name>
    <dbReference type="NCBI Taxonomy" id="586526"/>
    <lineage>
        <taxon>Eukaryota</taxon>
        <taxon>Viridiplantae</taxon>
        <taxon>Streptophyta</taxon>
        <taxon>Embryophyta</taxon>
        <taxon>Tracheophyta</taxon>
        <taxon>Spermatophyta</taxon>
        <taxon>Magnoliopsida</taxon>
        <taxon>eudicotyledons</taxon>
        <taxon>Gunneridae</taxon>
        <taxon>Pentapetalae</taxon>
        <taxon>rosids</taxon>
        <taxon>malvids</taxon>
        <taxon>Brassicales</taxon>
        <taxon>Brassicaceae</taxon>
        <taxon>Arabideae</taxon>
        <taxon>Arabis</taxon>
    </lineage>
</organism>
<accession>A0A565BIU1</accession>
<dbReference type="Proteomes" id="UP000489600">
    <property type="component" value="Unassembled WGS sequence"/>
</dbReference>
<evidence type="ECO:0000313" key="2">
    <source>
        <dbReference type="EMBL" id="VVB01511.1"/>
    </source>
</evidence>
<feature type="region of interest" description="Disordered" evidence="1">
    <location>
        <begin position="26"/>
        <end position="62"/>
    </location>
</feature>
<dbReference type="AlphaFoldDB" id="A0A565BIU1"/>
<gene>
    <name evidence="2" type="ORF">ANE_LOCUS11955</name>
</gene>